<reference evidence="3 4" key="1">
    <citation type="journal article" date="2018" name="BMC Genomics">
        <title>Comparative genomics of the wheat fungal pathogen Pyrenophora tritici-repentis reveals chromosomal variations and genome plasticity.</title>
        <authorList>
            <person name="Moolhuijzen P."/>
            <person name="See P.T."/>
            <person name="Hane J.K."/>
            <person name="Shi G."/>
            <person name="Liu Z."/>
            <person name="Oliver R.P."/>
            <person name="Moffat C.S."/>
        </authorList>
    </citation>
    <scope>NUCLEOTIDE SEQUENCE [LARGE SCALE GENOMIC DNA]</scope>
    <source>
        <strain evidence="3">M4</strain>
    </source>
</reference>
<feature type="domain" description="DDE-1" evidence="2">
    <location>
        <begin position="164"/>
        <end position="332"/>
    </location>
</feature>
<dbReference type="EMBL" id="NQIK02000002">
    <property type="protein sequence ID" value="KAF7574178.1"/>
    <property type="molecule type" value="Genomic_DNA"/>
</dbReference>
<dbReference type="AlphaFoldDB" id="A0A834VSP2"/>
<sequence length="456" mass="51425">MAQRNATLSLSNEADIQLAISSINSYQVQSNRSAAAIYNVSERSIRRRRAGIPARRDCQPNLRKLTQREEEVIKWPANFVKRTDSLRTCFNRAYDRQRALCEDATLIKRWFKLVEEIKAEQGICDEDVYNFDEAGFMMGKITTQLVITGAERRGRPKSIQPGNREWVTLIAAISAAGWSVPPFLIFAGQYHLSAWYEEDIPRDWAIAVSDNGWTNNELGVEWLKHFNAHTQARSVGARRLLILDGHESHQSLEFHELCKENNIYTLCMPPHSSHLLQPLDVSCFSPLKRAYSREVESLMRNHINHITKLEFLPAFKIAFYRAFTPANICSAFRGAGLVPLQPEAVLSKLDVQLRTPTPPAAALPEAPWVAQTPSNARELKAQSSLIRERVRQHKSSSPASIIKAINQLKKGAEISSLEKANSAASARRRRSKRRIQKHGVLTKGAGEDILAQNEAD</sequence>
<dbReference type="Pfam" id="PF03184">
    <property type="entry name" value="DDE_1"/>
    <property type="match status" value="1"/>
</dbReference>
<evidence type="ECO:0000313" key="4">
    <source>
        <dbReference type="Proteomes" id="UP000245464"/>
    </source>
</evidence>
<gene>
    <name evidence="3" type="ORF">PtrM4_058010</name>
</gene>
<feature type="compositionally biased region" description="Basic residues" evidence="1">
    <location>
        <begin position="426"/>
        <end position="437"/>
    </location>
</feature>
<feature type="region of interest" description="Disordered" evidence="1">
    <location>
        <begin position="418"/>
        <end position="456"/>
    </location>
</feature>
<dbReference type="KEGG" id="ptrr:90955390"/>
<dbReference type="InterPro" id="IPR050863">
    <property type="entry name" value="CenT-Element_Derived"/>
</dbReference>
<dbReference type="GO" id="GO:0003677">
    <property type="term" value="F:DNA binding"/>
    <property type="evidence" value="ECO:0007669"/>
    <property type="project" value="TreeGrafter"/>
</dbReference>
<dbReference type="GeneID" id="90955390"/>
<dbReference type="Gene3D" id="3.30.420.10">
    <property type="entry name" value="Ribonuclease H-like superfamily/Ribonuclease H"/>
    <property type="match status" value="1"/>
</dbReference>
<dbReference type="InterPro" id="IPR036397">
    <property type="entry name" value="RNaseH_sf"/>
</dbReference>
<dbReference type="Proteomes" id="UP000245464">
    <property type="component" value="Chromosome 2"/>
</dbReference>
<organism evidence="3 4">
    <name type="scientific">Pyrenophora tritici-repentis</name>
    <dbReference type="NCBI Taxonomy" id="45151"/>
    <lineage>
        <taxon>Eukaryota</taxon>
        <taxon>Fungi</taxon>
        <taxon>Dikarya</taxon>
        <taxon>Ascomycota</taxon>
        <taxon>Pezizomycotina</taxon>
        <taxon>Dothideomycetes</taxon>
        <taxon>Pleosporomycetidae</taxon>
        <taxon>Pleosporales</taxon>
        <taxon>Pleosporineae</taxon>
        <taxon>Pleosporaceae</taxon>
        <taxon>Pyrenophora</taxon>
    </lineage>
</organism>
<proteinExistence type="predicted"/>
<dbReference type="PANTHER" id="PTHR19303">
    <property type="entry name" value="TRANSPOSON"/>
    <property type="match status" value="1"/>
</dbReference>
<evidence type="ECO:0000259" key="2">
    <source>
        <dbReference type="Pfam" id="PF03184"/>
    </source>
</evidence>
<dbReference type="GO" id="GO:0005634">
    <property type="term" value="C:nucleus"/>
    <property type="evidence" value="ECO:0007669"/>
    <property type="project" value="TreeGrafter"/>
</dbReference>
<protein>
    <recommendedName>
        <fullName evidence="2">DDE-1 domain-containing protein</fullName>
    </recommendedName>
</protein>
<dbReference type="InterPro" id="IPR004875">
    <property type="entry name" value="DDE_SF_endonuclease_dom"/>
</dbReference>
<dbReference type="RefSeq" id="XP_065964011.1">
    <property type="nucleotide sequence ID" value="XM_066105384.1"/>
</dbReference>
<comment type="caution">
    <text evidence="3">The sequence shown here is derived from an EMBL/GenBank/DDBJ whole genome shotgun (WGS) entry which is preliminary data.</text>
</comment>
<evidence type="ECO:0000256" key="1">
    <source>
        <dbReference type="SAM" id="MobiDB-lite"/>
    </source>
</evidence>
<dbReference type="PANTHER" id="PTHR19303:SF62">
    <property type="entry name" value="HTH CENPB-TYPE DOMAIN-CONTAINING PROTEIN-RELATED"/>
    <property type="match status" value="1"/>
</dbReference>
<evidence type="ECO:0000313" key="3">
    <source>
        <dbReference type="EMBL" id="KAF7574178.1"/>
    </source>
</evidence>
<accession>A0A834VSP2</accession>
<name>A0A834VSP2_9PLEO</name>